<dbReference type="EC" id="2.4.-.-" evidence="12"/>
<evidence type="ECO:0000256" key="1">
    <source>
        <dbReference type="ARBA" id="ARBA00004651"/>
    </source>
</evidence>
<evidence type="ECO:0000256" key="5">
    <source>
        <dbReference type="ARBA" id="ARBA00022692"/>
    </source>
</evidence>
<proteinExistence type="inferred from homology"/>
<feature type="domain" description="Glycosyltransferase 2-like" evidence="11">
    <location>
        <begin position="27"/>
        <end position="188"/>
    </location>
</feature>
<keyword evidence="5 10" id="KW-0812">Transmembrane</keyword>
<keyword evidence="4 12" id="KW-0808">Transferase</keyword>
<dbReference type="GO" id="GO:0005886">
    <property type="term" value="C:plasma membrane"/>
    <property type="evidence" value="ECO:0007669"/>
    <property type="project" value="UniProtKB-SubCell"/>
</dbReference>
<reference evidence="13" key="1">
    <citation type="submission" date="2015-02" db="EMBL/GenBank/DDBJ databases">
        <authorList>
            <person name="Chooi Y.-H."/>
        </authorList>
    </citation>
    <scope>NUCLEOTIDE SEQUENCE [LARGE SCALE GENOMIC DNA]</scope>
    <source>
        <strain evidence="13">strain Y</strain>
    </source>
</reference>
<dbReference type="SUPFAM" id="SSF53448">
    <property type="entry name" value="Nucleotide-diphospho-sugar transferases"/>
    <property type="match status" value="1"/>
</dbReference>
<feature type="transmembrane region" description="Helical" evidence="10">
    <location>
        <begin position="252"/>
        <end position="273"/>
    </location>
</feature>
<dbReference type="InterPro" id="IPR001173">
    <property type="entry name" value="Glyco_trans_2-like"/>
</dbReference>
<dbReference type="Pfam" id="PF00535">
    <property type="entry name" value="Glycos_transf_2"/>
    <property type="match status" value="1"/>
</dbReference>
<dbReference type="AlphaFoldDB" id="A0A0D6JJI0"/>
<dbReference type="KEGG" id="fil:BN1229_v1_3580"/>
<dbReference type="InterPro" id="IPR029044">
    <property type="entry name" value="Nucleotide-diphossugar_trans"/>
</dbReference>
<accession>A0A0D6JJI0</accession>
<feature type="transmembrane region" description="Helical" evidence="10">
    <location>
        <begin position="285"/>
        <end position="310"/>
    </location>
</feature>
<dbReference type="CDD" id="cd04187">
    <property type="entry name" value="DPM1_like_bac"/>
    <property type="match status" value="1"/>
</dbReference>
<comment type="similarity">
    <text evidence="8">Belongs to the glycosyltransferase 2 family. GtrB subfamily.</text>
</comment>
<sequence>MTKEIDELPVRKPATSIATSGRRQSLSIVIPLLNEANGLPRLLARLLPVLERTTYDYEIVFIDDGSTDATLSQLRQFNETDPRLKSVSFSRNFGKEIAVAAGLRYARGDAVILMDADLQHPPETLPQFISLWERGYDDVYGQRMDRESDSATYRMMARSFYAIFKVLSGTQLHENAGDFRLLSRRAVDALNQLGERARFNKGLFAWIGFRSIGVPYNVAQRQVGDASRWSTRRLLRFAIDGIASFTTIPLRIWSYIGLLVSAFAFIYAAIFLLKTLIFGTDVAGFPTLIISILLLAGVQLISLGIIGEYLGRIYDEVKARPLFLVAEEIGFTPNQPAKPGEPHPDVAEGLEQRP</sequence>
<dbReference type="GO" id="GO:0016757">
    <property type="term" value="F:glycosyltransferase activity"/>
    <property type="evidence" value="ECO:0007669"/>
    <property type="project" value="UniProtKB-KW"/>
</dbReference>
<evidence type="ECO:0000256" key="10">
    <source>
        <dbReference type="SAM" id="Phobius"/>
    </source>
</evidence>
<dbReference type="Gene3D" id="3.90.550.10">
    <property type="entry name" value="Spore Coat Polysaccharide Biosynthesis Protein SpsA, Chain A"/>
    <property type="match status" value="1"/>
</dbReference>
<dbReference type="KEGG" id="fiy:BN1229_v1_3572"/>
<protein>
    <submittedName>
        <fullName evidence="12">Putative enzyme</fullName>
        <ecNumber evidence="12">2.4.-.-</ecNumber>
    </submittedName>
</protein>
<keyword evidence="2" id="KW-1003">Cell membrane</keyword>
<dbReference type="PANTHER" id="PTHR48090">
    <property type="entry name" value="UNDECAPRENYL-PHOSPHATE 4-DEOXY-4-FORMAMIDO-L-ARABINOSE TRANSFERASE-RELATED"/>
    <property type="match status" value="1"/>
</dbReference>
<organism evidence="12 13">
    <name type="scientific">Candidatus Filomicrobium marinum</name>
    <dbReference type="NCBI Taxonomy" id="1608628"/>
    <lineage>
        <taxon>Bacteria</taxon>
        <taxon>Pseudomonadati</taxon>
        <taxon>Pseudomonadota</taxon>
        <taxon>Alphaproteobacteria</taxon>
        <taxon>Hyphomicrobiales</taxon>
        <taxon>Hyphomicrobiaceae</taxon>
        <taxon>Filomicrobium</taxon>
    </lineage>
</organism>
<comment type="subcellular location">
    <subcellularLocation>
        <location evidence="1">Cell membrane</location>
        <topology evidence="1">Multi-pass membrane protein</topology>
    </subcellularLocation>
</comment>
<evidence type="ECO:0000256" key="8">
    <source>
        <dbReference type="ARBA" id="ARBA00038152"/>
    </source>
</evidence>
<keyword evidence="3 12" id="KW-0328">Glycosyltransferase</keyword>
<dbReference type="RefSeq" id="WP_244464951.1">
    <property type="nucleotide sequence ID" value="NZ_LN829118.1"/>
</dbReference>
<dbReference type="InterPro" id="IPR050256">
    <property type="entry name" value="Glycosyltransferase_2"/>
</dbReference>
<evidence type="ECO:0000256" key="3">
    <source>
        <dbReference type="ARBA" id="ARBA00022676"/>
    </source>
</evidence>
<name>A0A0D6JJI0_9HYPH</name>
<dbReference type="PANTHER" id="PTHR48090:SF8">
    <property type="entry name" value="GLYCOSYLTRANSFERASE CSBB-RELATED"/>
    <property type="match status" value="1"/>
</dbReference>
<feature type="region of interest" description="Disordered" evidence="9">
    <location>
        <begin position="333"/>
        <end position="354"/>
    </location>
</feature>
<keyword evidence="7 10" id="KW-0472">Membrane</keyword>
<dbReference type="EMBL" id="LN829119">
    <property type="protein sequence ID" value="CPR22139.1"/>
    <property type="molecule type" value="Genomic_DNA"/>
</dbReference>
<feature type="compositionally biased region" description="Basic and acidic residues" evidence="9">
    <location>
        <begin position="340"/>
        <end position="354"/>
    </location>
</feature>
<dbReference type="Proteomes" id="UP000033187">
    <property type="component" value="Chromosome 1"/>
</dbReference>
<evidence type="ECO:0000259" key="11">
    <source>
        <dbReference type="Pfam" id="PF00535"/>
    </source>
</evidence>
<dbReference type="FunFam" id="3.90.550.10:FF:000079">
    <property type="entry name" value="Probable glycosyl transferase"/>
    <property type="match status" value="1"/>
</dbReference>
<evidence type="ECO:0000256" key="6">
    <source>
        <dbReference type="ARBA" id="ARBA00022989"/>
    </source>
</evidence>
<keyword evidence="6 10" id="KW-1133">Transmembrane helix</keyword>
<evidence type="ECO:0000313" key="13">
    <source>
        <dbReference type="Proteomes" id="UP000033187"/>
    </source>
</evidence>
<keyword evidence="13" id="KW-1185">Reference proteome</keyword>
<evidence type="ECO:0000256" key="2">
    <source>
        <dbReference type="ARBA" id="ARBA00022475"/>
    </source>
</evidence>
<evidence type="ECO:0000256" key="7">
    <source>
        <dbReference type="ARBA" id="ARBA00023136"/>
    </source>
</evidence>
<evidence type="ECO:0000256" key="9">
    <source>
        <dbReference type="SAM" id="MobiDB-lite"/>
    </source>
</evidence>
<evidence type="ECO:0000313" key="12">
    <source>
        <dbReference type="EMBL" id="CPR22139.1"/>
    </source>
</evidence>
<evidence type="ECO:0000256" key="4">
    <source>
        <dbReference type="ARBA" id="ARBA00022679"/>
    </source>
</evidence>
<gene>
    <name evidence="12" type="ORF">YBN1229_v1_3572</name>
</gene>